<dbReference type="GO" id="GO:0006520">
    <property type="term" value="P:amino acid metabolic process"/>
    <property type="evidence" value="ECO:0007669"/>
    <property type="project" value="InterPro"/>
</dbReference>
<evidence type="ECO:0000256" key="5">
    <source>
        <dbReference type="PIRSR" id="PIRSR602129-50"/>
    </source>
</evidence>
<accession>A0A517BE29</accession>
<dbReference type="SUPFAM" id="SSF53383">
    <property type="entry name" value="PLP-dependent transferases"/>
    <property type="match status" value="1"/>
</dbReference>
<evidence type="ECO:0000256" key="1">
    <source>
        <dbReference type="ARBA" id="ARBA00001933"/>
    </source>
</evidence>
<name>A0A517BE29_MANSE</name>
<dbReference type="PANTHER" id="PTHR11999">
    <property type="entry name" value="GROUP II PYRIDOXAL-5-PHOSPHATE DECARBOXYLASE"/>
    <property type="match status" value="1"/>
</dbReference>
<dbReference type="InterPro" id="IPR021115">
    <property type="entry name" value="Pyridoxal-P_BS"/>
</dbReference>
<dbReference type="InterPro" id="IPR015424">
    <property type="entry name" value="PyrdxlP-dep_Trfase"/>
</dbReference>
<dbReference type="InterPro" id="IPR015421">
    <property type="entry name" value="PyrdxlP-dep_Trfase_major"/>
</dbReference>
<evidence type="ECO:0000256" key="2">
    <source>
        <dbReference type="ARBA" id="ARBA00009533"/>
    </source>
</evidence>
<dbReference type="EMBL" id="MK983102">
    <property type="protein sequence ID" value="QDR50992.1"/>
    <property type="molecule type" value="Genomic_RNA"/>
</dbReference>
<feature type="modified residue" description="N6-(pyridoxal phosphate)lysine" evidence="5">
    <location>
        <position position="220"/>
    </location>
</feature>
<dbReference type="PROSITE" id="PS00392">
    <property type="entry name" value="DDC_GAD_HDC_YDC"/>
    <property type="match status" value="1"/>
</dbReference>
<dbReference type="InterPro" id="IPR002129">
    <property type="entry name" value="PyrdxlP-dep_de-COase"/>
</dbReference>
<evidence type="ECO:0000256" key="4">
    <source>
        <dbReference type="ARBA" id="ARBA00023239"/>
    </source>
</evidence>
<comment type="similarity">
    <text evidence="2 6">Belongs to the group II decarboxylase family.</text>
</comment>
<dbReference type="GO" id="GO:0004058">
    <property type="term" value="F:aromatic-L-amino-acid decarboxylase activity"/>
    <property type="evidence" value="ECO:0007669"/>
    <property type="project" value="TreeGrafter"/>
</dbReference>
<dbReference type="GO" id="GO:0019752">
    <property type="term" value="P:carboxylic acid metabolic process"/>
    <property type="evidence" value="ECO:0007669"/>
    <property type="project" value="InterPro"/>
</dbReference>
<keyword evidence="3 5" id="KW-0663">Pyridoxal phosphate</keyword>
<reference evidence="7" key="1">
    <citation type="submission" date="2019-05" db="EMBL/GenBank/DDBJ databases">
        <title>Evolution of Phototransduction Genes in Lepidoptera.</title>
        <authorList>
            <person name="Macias-Muniz A."/>
            <person name="Rangel Olguin A.G."/>
            <person name="Briscoe A.D."/>
        </authorList>
    </citation>
    <scope>NUCLEOTIDE SEQUENCE</scope>
</reference>
<dbReference type="PANTHER" id="PTHR11999:SF60">
    <property type="entry name" value="3,4-DIHYDROXYPHENYLACETALDEHYDE SYNTHASE"/>
    <property type="match status" value="1"/>
</dbReference>
<evidence type="ECO:0000256" key="3">
    <source>
        <dbReference type="ARBA" id="ARBA00022898"/>
    </source>
</evidence>
<dbReference type="AlphaFoldDB" id="A0A517BE29"/>
<sequence>MNSEQFRKFGKELVDVLADYIDNIRDRDVLPTVEPGYLSEMLPDEAPEEPEDWKDVMKVINDAIMPGITHWQSPHFHAFFPTGHSFASILGSMLSDGLAVLGLNWLSSPACTELEIVTMNWKMRLLQSDVNGCLRGETLKNAMNEDKALGFTPCYVIATLGTTATCAFDFLSELGPICKEANVWLHVDAAYAGSAFICPEYRYLMKGIEFIDSIVVNANKWIPVNFDCSTMWVRNSCDLMRAFDVQRAYLNDIADHQKIPDYRHWQIPLGRRFRSLKLWTVIKIYGAAGIRKHIRTQIALALYFAELVRADDRFVVEPGPSMGLVCFRLKEGENFTIQMLDILTKRKKVFMVAGSFKNKYVIRFVICSRLTTHEDIDYSWSKIKEVADLILNADKINSSTKIDIH</sequence>
<dbReference type="PRINTS" id="PR00800">
    <property type="entry name" value="YHDCRBOXLASE"/>
</dbReference>
<protein>
    <submittedName>
        <fullName evidence="7">Dopa decarboxylase-like protein 3</fullName>
    </submittedName>
</protein>
<dbReference type="Pfam" id="PF00282">
    <property type="entry name" value="Pyridoxal_deC"/>
    <property type="match status" value="2"/>
</dbReference>
<dbReference type="FunFam" id="1.20.1340.10:FF:000001">
    <property type="entry name" value="Histidine decarboxylase"/>
    <property type="match status" value="1"/>
</dbReference>
<dbReference type="OrthoDB" id="639767at2759"/>
<dbReference type="Gene3D" id="3.40.640.10">
    <property type="entry name" value="Type I PLP-dependent aspartate aminotransferase-like (Major domain)"/>
    <property type="match status" value="1"/>
</dbReference>
<dbReference type="GO" id="GO:0030170">
    <property type="term" value="F:pyridoxal phosphate binding"/>
    <property type="evidence" value="ECO:0007669"/>
    <property type="project" value="InterPro"/>
</dbReference>
<evidence type="ECO:0000256" key="6">
    <source>
        <dbReference type="RuleBase" id="RU000382"/>
    </source>
</evidence>
<comment type="cofactor">
    <cofactor evidence="1 5 6">
        <name>pyridoxal 5'-phosphate</name>
        <dbReference type="ChEBI" id="CHEBI:597326"/>
    </cofactor>
</comment>
<dbReference type="Gene3D" id="1.20.1340.10">
    <property type="entry name" value="dopa decarboxylase, N-terminal domain"/>
    <property type="match status" value="1"/>
</dbReference>
<organism evidence="7">
    <name type="scientific">Manduca sexta</name>
    <name type="common">Tobacco hawkmoth</name>
    <name type="synonym">Tobacco hornworm</name>
    <dbReference type="NCBI Taxonomy" id="7130"/>
    <lineage>
        <taxon>Eukaryota</taxon>
        <taxon>Metazoa</taxon>
        <taxon>Ecdysozoa</taxon>
        <taxon>Arthropoda</taxon>
        <taxon>Hexapoda</taxon>
        <taxon>Insecta</taxon>
        <taxon>Pterygota</taxon>
        <taxon>Neoptera</taxon>
        <taxon>Endopterygota</taxon>
        <taxon>Lepidoptera</taxon>
        <taxon>Glossata</taxon>
        <taxon>Ditrysia</taxon>
        <taxon>Bombycoidea</taxon>
        <taxon>Sphingidae</taxon>
        <taxon>Sphinginae</taxon>
        <taxon>Sphingini</taxon>
        <taxon>Manduca</taxon>
    </lineage>
</organism>
<dbReference type="InterPro" id="IPR010977">
    <property type="entry name" value="Aromatic_deC"/>
</dbReference>
<evidence type="ECO:0000313" key="7">
    <source>
        <dbReference type="EMBL" id="QDR50992.1"/>
    </source>
</evidence>
<proteinExistence type="inferred from homology"/>
<dbReference type="GO" id="GO:0005737">
    <property type="term" value="C:cytoplasm"/>
    <property type="evidence" value="ECO:0007669"/>
    <property type="project" value="TreeGrafter"/>
</dbReference>
<dbReference type="Gene3D" id="3.90.1150.10">
    <property type="entry name" value="Aspartate Aminotransferase, domain 1"/>
    <property type="match status" value="1"/>
</dbReference>
<dbReference type="InterPro" id="IPR015422">
    <property type="entry name" value="PyrdxlP-dep_Trfase_small"/>
</dbReference>
<keyword evidence="4 6" id="KW-0456">Lyase</keyword>
<dbReference type="GO" id="GO:0006584">
    <property type="term" value="P:catecholamine metabolic process"/>
    <property type="evidence" value="ECO:0007669"/>
    <property type="project" value="TreeGrafter"/>
</dbReference>